<protein>
    <recommendedName>
        <fullName evidence="5">Palmitoyl-protein thioesterase ABHD10, mitochondrial</fullName>
        <ecNumber evidence="4">3.1.1.93</ecNumber>
        <ecNumber evidence="1">3.1.2.22</ecNumber>
    </recommendedName>
    <alternativeName>
        <fullName evidence="7">Acyl-protein thioesterase ABHD10</fullName>
    </alternativeName>
    <alternativeName>
        <fullName evidence="8">Alpha/beta hydrolase domain-containing protein 10</fullName>
    </alternativeName>
    <alternativeName>
        <fullName evidence="6">Mycophenolic acid acyl-glucuronide esterase, mitochondrial</fullName>
    </alternativeName>
</protein>
<gene>
    <name evidence="12" type="ORF">IFK94_02435</name>
</gene>
<evidence type="ECO:0000256" key="10">
    <source>
        <dbReference type="ARBA" id="ARBA00047409"/>
    </source>
</evidence>
<proteinExistence type="predicted"/>
<evidence type="ECO:0000313" key="13">
    <source>
        <dbReference type="Proteomes" id="UP000648239"/>
    </source>
</evidence>
<comment type="catalytic activity">
    <reaction evidence="10">
        <text>S-hexadecanoyl-L-cysteinyl-[protein] + H2O = L-cysteinyl-[protein] + hexadecanoate + H(+)</text>
        <dbReference type="Rhea" id="RHEA:19233"/>
        <dbReference type="Rhea" id="RHEA-COMP:10131"/>
        <dbReference type="Rhea" id="RHEA-COMP:11032"/>
        <dbReference type="ChEBI" id="CHEBI:7896"/>
        <dbReference type="ChEBI" id="CHEBI:15377"/>
        <dbReference type="ChEBI" id="CHEBI:15378"/>
        <dbReference type="ChEBI" id="CHEBI:29950"/>
        <dbReference type="ChEBI" id="CHEBI:74151"/>
        <dbReference type="EC" id="3.1.2.22"/>
    </reaction>
    <physiologicalReaction direction="left-to-right" evidence="10">
        <dbReference type="Rhea" id="RHEA:19234"/>
    </physiologicalReaction>
</comment>
<dbReference type="InterPro" id="IPR052382">
    <property type="entry name" value="ABHD10_acyl-thioesterase"/>
</dbReference>
<evidence type="ECO:0000256" key="2">
    <source>
        <dbReference type="ARBA" id="ARBA00022801"/>
    </source>
</evidence>
<dbReference type="SUPFAM" id="SSF53474">
    <property type="entry name" value="alpha/beta-Hydrolases"/>
    <property type="match status" value="1"/>
</dbReference>
<organism evidence="12 13">
    <name type="scientific">Candidatus Polarisedimenticola svalbardensis</name>
    <dbReference type="NCBI Taxonomy" id="2886004"/>
    <lineage>
        <taxon>Bacteria</taxon>
        <taxon>Pseudomonadati</taxon>
        <taxon>Acidobacteriota</taxon>
        <taxon>Candidatus Polarisedimenticolia</taxon>
        <taxon>Candidatus Polarisedimenticolales</taxon>
        <taxon>Candidatus Polarisedimenticolaceae</taxon>
        <taxon>Candidatus Polarisedimenticola</taxon>
    </lineage>
</organism>
<dbReference type="InterPro" id="IPR008886">
    <property type="entry name" value="UPF0227/Esterase_YqiA"/>
</dbReference>
<dbReference type="EC" id="3.1.2.22" evidence="1"/>
<dbReference type="PANTHER" id="PTHR16138:SF7">
    <property type="entry name" value="PALMITOYL-PROTEIN THIOESTERASE ABHD10, MITOCHONDRIAL"/>
    <property type="match status" value="1"/>
</dbReference>
<dbReference type="InterPro" id="IPR029058">
    <property type="entry name" value="AB_hydrolase_fold"/>
</dbReference>
<dbReference type="EC" id="3.1.1.93" evidence="4"/>
<dbReference type="Proteomes" id="UP000648239">
    <property type="component" value="Unassembled WGS sequence"/>
</dbReference>
<accession>A0A8J6Y6U6</accession>
<evidence type="ECO:0000313" key="12">
    <source>
        <dbReference type="EMBL" id="MBD3866956.1"/>
    </source>
</evidence>
<dbReference type="EMBL" id="JACXWD010000004">
    <property type="protein sequence ID" value="MBD3866956.1"/>
    <property type="molecule type" value="Genomic_DNA"/>
</dbReference>
<dbReference type="GO" id="GO:0008474">
    <property type="term" value="F:palmitoyl-(protein) hydrolase activity"/>
    <property type="evidence" value="ECO:0007669"/>
    <property type="project" value="UniProtKB-EC"/>
</dbReference>
<evidence type="ECO:0000256" key="11">
    <source>
        <dbReference type="ARBA" id="ARBA00047972"/>
    </source>
</evidence>
<comment type="function">
    <text evidence="9">Acts as an acyl-protein thioesterase that hydrolyzes fatty acids from acylated residues in proteins. Regulates the mitochondrial S-depalmitoylation of the nucleophilic active site residue of peroxiredoxin-5/PRDX5, a key antioxidant protein, therefore modulating mitochondrial antioxidant ability. Also catalyzes the deglucuronidation of mycophenolic acid acyl-glucuronide, an active metabolite of the immunosuppressant drug mycophenolate.</text>
</comment>
<sequence length="217" mass="24432">MLRFAYIHGFASGPLSAKGLHLAEAFAASGTSLLLPDLNVPTFATMTFSSILGELDRLHAREETGTVWRLVGSSLGGYISAQWASLHPDRVDRLVLLCPGLDLRSRWEEILGVDEVRLWKLRGFHEVADHSGELHPLSWKIVEDAANHPSYPEVRCPTRIIHGNRDTVVPVEYSRRYVEMNRQLSAPAEMELVEVDDDHTLENCRPRVAELAWDWLG</sequence>
<dbReference type="InterPro" id="IPR000073">
    <property type="entry name" value="AB_hydrolase_1"/>
</dbReference>
<evidence type="ECO:0000256" key="8">
    <source>
        <dbReference type="ARBA" id="ARBA00042704"/>
    </source>
</evidence>
<comment type="caution">
    <text evidence="12">The sequence shown here is derived from an EMBL/GenBank/DDBJ whole genome shotgun (WGS) entry which is preliminary data.</text>
</comment>
<comment type="catalytic activity">
    <reaction evidence="11">
        <text>mycophenolic acid O-acyl-beta-D-glucuronide + H2O = mycophenolate + D-glucuronate + H(+)</text>
        <dbReference type="Rhea" id="RHEA:34179"/>
        <dbReference type="ChEBI" id="CHEBI:15377"/>
        <dbReference type="ChEBI" id="CHEBI:15378"/>
        <dbReference type="ChEBI" id="CHEBI:58720"/>
        <dbReference type="ChEBI" id="CHEBI:62932"/>
        <dbReference type="ChEBI" id="CHEBI:66982"/>
        <dbReference type="EC" id="3.1.1.93"/>
    </reaction>
    <physiologicalReaction direction="left-to-right" evidence="11">
        <dbReference type="Rhea" id="RHEA:34180"/>
    </physiologicalReaction>
</comment>
<keyword evidence="3" id="KW-0809">Transit peptide</keyword>
<dbReference type="GO" id="GO:0102390">
    <property type="term" value="F:mycophenolic acid acyl-glucuronide esterase activity"/>
    <property type="evidence" value="ECO:0007669"/>
    <property type="project" value="UniProtKB-EC"/>
</dbReference>
<evidence type="ECO:0000256" key="9">
    <source>
        <dbReference type="ARBA" id="ARBA00046047"/>
    </source>
</evidence>
<dbReference type="Gene3D" id="3.40.50.1820">
    <property type="entry name" value="alpha/beta hydrolase"/>
    <property type="match status" value="1"/>
</dbReference>
<dbReference type="PANTHER" id="PTHR16138">
    <property type="entry name" value="MYCOPHENOLIC ACID ACYL-GLUCURONIDE ESTERASE, MITOCHONDRIAL"/>
    <property type="match status" value="1"/>
</dbReference>
<keyword evidence="2 12" id="KW-0378">Hydrolase</keyword>
<evidence type="ECO:0000256" key="5">
    <source>
        <dbReference type="ARBA" id="ARBA00039314"/>
    </source>
</evidence>
<dbReference type="GO" id="GO:0004553">
    <property type="term" value="F:hydrolase activity, hydrolyzing O-glycosyl compounds"/>
    <property type="evidence" value="ECO:0007669"/>
    <property type="project" value="TreeGrafter"/>
</dbReference>
<name>A0A8J6Y6U6_9BACT</name>
<reference evidence="12 13" key="1">
    <citation type="submission" date="2020-08" db="EMBL/GenBank/DDBJ databases">
        <title>Acidobacteriota in marine sediments use diverse sulfur dissimilation pathways.</title>
        <authorList>
            <person name="Wasmund K."/>
        </authorList>
    </citation>
    <scope>NUCLEOTIDE SEQUENCE [LARGE SCALE GENOMIC DNA]</scope>
    <source>
        <strain evidence="12">MAG AM4</strain>
    </source>
</reference>
<evidence type="ECO:0000256" key="7">
    <source>
        <dbReference type="ARBA" id="ARBA00042645"/>
    </source>
</evidence>
<evidence type="ECO:0000256" key="3">
    <source>
        <dbReference type="ARBA" id="ARBA00022946"/>
    </source>
</evidence>
<evidence type="ECO:0000256" key="4">
    <source>
        <dbReference type="ARBA" id="ARBA00039132"/>
    </source>
</evidence>
<dbReference type="AlphaFoldDB" id="A0A8J6Y6U6"/>
<evidence type="ECO:0000256" key="6">
    <source>
        <dbReference type="ARBA" id="ARBA00041520"/>
    </source>
</evidence>
<evidence type="ECO:0000256" key="1">
    <source>
        <dbReference type="ARBA" id="ARBA00012423"/>
    </source>
</evidence>
<dbReference type="Pfam" id="PF05728">
    <property type="entry name" value="UPF0227"/>
    <property type="match status" value="1"/>
</dbReference>
<dbReference type="PRINTS" id="PR00111">
    <property type="entry name" value="ABHYDROLASE"/>
</dbReference>